<protein>
    <submittedName>
        <fullName evidence="4">Sugar hydrolase</fullName>
    </submittedName>
</protein>
<dbReference type="Pfam" id="PF16483">
    <property type="entry name" value="Glyco_hydro_64"/>
    <property type="match status" value="1"/>
</dbReference>
<sequence length="431" mass="47216">MRTPESAPTPTPPEQPVISRRALLATTAALPTLLLPPAARAAAGPAPGAARGAPAAPETCELALANDSSAGELRAYVAGLELGTDRWMLLREDGSTYYPESPDGRTPLPVDCSIAMPAAGEEPRVLTLPRMHRARVYVVRDARLELLVDPGPVLLDVPIHDPNDPNHRLDWFWAEFTFNEQMLYANLSYVDMVPRLPLGLTLEGTGTHTVAAPEPGAPGRITDGLRTQAEKDGRPWPDLSVPHPDGDGVRRVIAPHIHQIRHDHLPPEEMPFGDYYDDYAQEVWAKYRQEPLRVDLQGGRGVLEGRVEGDTLVFPESGDRFELPVSRDVFSCDRGPFTQRPDDTEVRRGLMARVSAAFNRSTVLSHADQPSGPTAEDFYLAETTNHWARLVHEHTPIGYAFPSDDVMGDGQPDVSGAAADPEPRRFTVTAR</sequence>
<dbReference type="InterPro" id="IPR006311">
    <property type="entry name" value="TAT_signal"/>
</dbReference>
<evidence type="ECO:0000256" key="2">
    <source>
        <dbReference type="SAM" id="SignalP"/>
    </source>
</evidence>
<feature type="chain" id="PRO_5037706931" evidence="2">
    <location>
        <begin position="42"/>
        <end position="431"/>
    </location>
</feature>
<organism evidence="4 5">
    <name type="scientific">Streptomyces tardus</name>
    <dbReference type="NCBI Taxonomy" id="2780544"/>
    <lineage>
        <taxon>Bacteria</taxon>
        <taxon>Bacillati</taxon>
        <taxon>Actinomycetota</taxon>
        <taxon>Actinomycetes</taxon>
        <taxon>Kitasatosporales</taxon>
        <taxon>Streptomycetaceae</taxon>
        <taxon>Streptomyces</taxon>
    </lineage>
</organism>
<gene>
    <name evidence="4" type="ORF">JGS22_013125</name>
</gene>
<accession>A0A949JH58</accession>
<dbReference type="PANTHER" id="PTHR38165:SF1">
    <property type="entry name" value="GLUCANASE B"/>
    <property type="match status" value="1"/>
</dbReference>
<dbReference type="InterPro" id="IPR037398">
    <property type="entry name" value="Glyco_hydro_64_fam"/>
</dbReference>
<comment type="caution">
    <text evidence="4">The sequence shown here is derived from an EMBL/GenBank/DDBJ whole genome shotgun (WGS) entry which is preliminary data.</text>
</comment>
<dbReference type="InterPro" id="IPR032477">
    <property type="entry name" value="Glyco_hydro_64"/>
</dbReference>
<dbReference type="GO" id="GO:0016787">
    <property type="term" value="F:hydrolase activity"/>
    <property type="evidence" value="ECO:0007669"/>
    <property type="project" value="UniProtKB-KW"/>
</dbReference>
<reference evidence="4" key="1">
    <citation type="submission" date="2021-06" db="EMBL/GenBank/DDBJ databases">
        <title>Sequencing of actinobacteria type strains.</title>
        <authorList>
            <person name="Nguyen G.-S."/>
            <person name="Wentzel A."/>
        </authorList>
    </citation>
    <scope>NUCLEOTIDE SEQUENCE</scope>
    <source>
        <strain evidence="4">P38-E01</strain>
    </source>
</reference>
<dbReference type="Proteomes" id="UP000694501">
    <property type="component" value="Unassembled WGS sequence"/>
</dbReference>
<evidence type="ECO:0000256" key="1">
    <source>
        <dbReference type="SAM" id="MobiDB-lite"/>
    </source>
</evidence>
<dbReference type="PROSITE" id="PS52006">
    <property type="entry name" value="GH64"/>
    <property type="match status" value="1"/>
</dbReference>
<feature type="domain" description="GH64" evidence="3">
    <location>
        <begin position="57"/>
        <end position="409"/>
    </location>
</feature>
<name>A0A949JH58_9ACTN</name>
<keyword evidence="2" id="KW-0732">Signal</keyword>
<keyword evidence="5" id="KW-1185">Reference proteome</keyword>
<dbReference type="PROSITE" id="PS51318">
    <property type="entry name" value="TAT"/>
    <property type="match status" value="1"/>
</dbReference>
<proteinExistence type="predicted"/>
<dbReference type="PANTHER" id="PTHR38165">
    <property type="match status" value="1"/>
</dbReference>
<dbReference type="EMBL" id="JAELVF020000001">
    <property type="protein sequence ID" value="MBU7598530.1"/>
    <property type="molecule type" value="Genomic_DNA"/>
</dbReference>
<dbReference type="InterPro" id="IPR037176">
    <property type="entry name" value="Osmotin/thaumatin-like_sf"/>
</dbReference>
<feature type="signal peptide" evidence="2">
    <location>
        <begin position="1"/>
        <end position="41"/>
    </location>
</feature>
<feature type="region of interest" description="Disordered" evidence="1">
    <location>
        <begin position="405"/>
        <end position="431"/>
    </location>
</feature>
<evidence type="ECO:0000313" key="5">
    <source>
        <dbReference type="Proteomes" id="UP000694501"/>
    </source>
</evidence>
<dbReference type="InterPro" id="IPR042517">
    <property type="entry name" value="Glyco_hydro_64_N_2"/>
</dbReference>
<evidence type="ECO:0000259" key="3">
    <source>
        <dbReference type="PROSITE" id="PS52006"/>
    </source>
</evidence>
<dbReference type="AlphaFoldDB" id="A0A949JH58"/>
<dbReference type="Gene3D" id="2.60.110.10">
    <property type="entry name" value="Thaumatin"/>
    <property type="match status" value="1"/>
</dbReference>
<evidence type="ECO:0000313" key="4">
    <source>
        <dbReference type="EMBL" id="MBU7598530.1"/>
    </source>
</evidence>
<dbReference type="Gene3D" id="3.30.920.50">
    <property type="entry name" value="Beta-1,3-glucanase, C-terminal domain"/>
    <property type="match status" value="1"/>
</dbReference>
<keyword evidence="4" id="KW-0378">Hydrolase</keyword>